<keyword evidence="5" id="KW-0598">Phosphotransferase system</keyword>
<dbReference type="NCBIfam" id="TIGR00830">
    <property type="entry name" value="PTBA"/>
    <property type="match status" value="1"/>
</dbReference>
<dbReference type="InterPro" id="IPR050890">
    <property type="entry name" value="PTS_EIIA_component"/>
</dbReference>
<evidence type="ECO:0000313" key="9">
    <source>
        <dbReference type="Proteomes" id="UP001165283"/>
    </source>
</evidence>
<evidence type="ECO:0000256" key="3">
    <source>
        <dbReference type="ARBA" id="ARBA00022597"/>
    </source>
</evidence>
<dbReference type="InterPro" id="IPR001127">
    <property type="entry name" value="PTS_EIIA_1_perm"/>
</dbReference>
<accession>A0ABT1AAS0</accession>
<dbReference type="EMBL" id="JAGSOV010000077">
    <property type="protein sequence ID" value="MCO1660127.1"/>
    <property type="molecule type" value="Genomic_DNA"/>
</dbReference>
<reference evidence="8" key="1">
    <citation type="submission" date="2021-04" db="EMBL/GenBank/DDBJ databases">
        <title>Pseudonocardia sp. nov., isolated from sandy soil of mangrove forest.</title>
        <authorList>
            <person name="Zan Z."/>
            <person name="Huang R."/>
            <person name="Liu W."/>
        </authorList>
    </citation>
    <scope>NUCLEOTIDE SEQUENCE</scope>
    <source>
        <strain evidence="8">S2-4</strain>
    </source>
</reference>
<dbReference type="Pfam" id="PF00358">
    <property type="entry name" value="PTS_EIIA_1"/>
    <property type="match status" value="1"/>
</dbReference>
<protein>
    <submittedName>
        <fullName evidence="8">PTS glucose transporter subunit IIA</fullName>
    </submittedName>
</protein>
<keyword evidence="2" id="KW-0813">Transport</keyword>
<dbReference type="InterPro" id="IPR011055">
    <property type="entry name" value="Dup_hybrid_motif"/>
</dbReference>
<comment type="subcellular location">
    <subcellularLocation>
        <location evidence="1">Cytoplasm</location>
    </subcellularLocation>
</comment>
<proteinExistence type="predicted"/>
<evidence type="ECO:0000259" key="7">
    <source>
        <dbReference type="PROSITE" id="PS51093"/>
    </source>
</evidence>
<dbReference type="PROSITE" id="PS51093">
    <property type="entry name" value="PTS_EIIA_TYPE_1"/>
    <property type="match status" value="1"/>
</dbReference>
<keyword evidence="4" id="KW-0808">Transferase</keyword>
<evidence type="ECO:0000256" key="2">
    <source>
        <dbReference type="ARBA" id="ARBA00022448"/>
    </source>
</evidence>
<keyword evidence="3 8" id="KW-0762">Sugar transport</keyword>
<dbReference type="PANTHER" id="PTHR45008">
    <property type="entry name" value="PTS SYSTEM GLUCOSE-SPECIFIC EIIA COMPONENT"/>
    <property type="match status" value="1"/>
</dbReference>
<dbReference type="PROSITE" id="PS00371">
    <property type="entry name" value="PTS_EIIA_TYPE_1_HIS"/>
    <property type="match status" value="1"/>
</dbReference>
<evidence type="ECO:0000256" key="1">
    <source>
        <dbReference type="ARBA" id="ARBA00004496"/>
    </source>
</evidence>
<keyword evidence="6" id="KW-0418">Kinase</keyword>
<dbReference type="SUPFAM" id="SSF51261">
    <property type="entry name" value="Duplicated hybrid motif"/>
    <property type="match status" value="1"/>
</dbReference>
<dbReference type="PANTHER" id="PTHR45008:SF1">
    <property type="entry name" value="PTS SYSTEM GLUCOSE-SPECIFIC EIIA COMPONENT"/>
    <property type="match status" value="1"/>
</dbReference>
<gene>
    <name evidence="8" type="ORF">KDL28_34215</name>
</gene>
<evidence type="ECO:0000256" key="6">
    <source>
        <dbReference type="ARBA" id="ARBA00022777"/>
    </source>
</evidence>
<dbReference type="Gene3D" id="2.70.70.10">
    <property type="entry name" value="Glucose Permease (Domain IIA)"/>
    <property type="match status" value="1"/>
</dbReference>
<comment type="caution">
    <text evidence="8">The sequence shown here is derived from an EMBL/GenBank/DDBJ whole genome shotgun (WGS) entry which is preliminary data.</text>
</comment>
<sequence length="151" mass="15012">MQVLAPLAGTLVGLADVPDPVFAEQLVGAGAAVEPAAGAGRTAVCAPVAGTVVKAHPHAFIVQHESGAAVLVHVGIDTVKLAGEGFERHVDEGAVVAAGDPVVTFDPTAVRGRGLSAVTPVVVLDSAPDSVPGLRTGQDVDAGEPLYAWEG</sequence>
<keyword evidence="9" id="KW-1185">Reference proteome</keyword>
<dbReference type="Proteomes" id="UP001165283">
    <property type="component" value="Unassembled WGS sequence"/>
</dbReference>
<organism evidence="8 9">
    <name type="scientific">Pseudonocardia humida</name>
    <dbReference type="NCBI Taxonomy" id="2800819"/>
    <lineage>
        <taxon>Bacteria</taxon>
        <taxon>Bacillati</taxon>
        <taxon>Actinomycetota</taxon>
        <taxon>Actinomycetes</taxon>
        <taxon>Pseudonocardiales</taxon>
        <taxon>Pseudonocardiaceae</taxon>
        <taxon>Pseudonocardia</taxon>
    </lineage>
</organism>
<evidence type="ECO:0000256" key="4">
    <source>
        <dbReference type="ARBA" id="ARBA00022679"/>
    </source>
</evidence>
<feature type="domain" description="PTS EIIA type-1" evidence="7">
    <location>
        <begin position="19"/>
        <end position="125"/>
    </location>
</feature>
<name>A0ABT1AAS0_9PSEU</name>
<evidence type="ECO:0000256" key="5">
    <source>
        <dbReference type="ARBA" id="ARBA00022683"/>
    </source>
</evidence>
<evidence type="ECO:0000313" key="8">
    <source>
        <dbReference type="EMBL" id="MCO1660127.1"/>
    </source>
</evidence>